<feature type="domain" description="FLYWCH-type" evidence="4">
    <location>
        <begin position="51"/>
        <end position="105"/>
    </location>
</feature>
<keyword evidence="2" id="KW-0863">Zinc-finger</keyword>
<keyword evidence="3" id="KW-0862">Zinc</keyword>
<dbReference type="Pfam" id="PF04500">
    <property type="entry name" value="FLYWCH"/>
    <property type="match status" value="1"/>
</dbReference>
<gene>
    <name evidence="5" type="ORF">CINC_LOCUS1964</name>
</gene>
<protein>
    <recommendedName>
        <fullName evidence="4">FLYWCH-type domain-containing protein</fullName>
    </recommendedName>
</protein>
<evidence type="ECO:0000256" key="1">
    <source>
        <dbReference type="ARBA" id="ARBA00022723"/>
    </source>
</evidence>
<evidence type="ECO:0000259" key="4">
    <source>
        <dbReference type="Pfam" id="PF04500"/>
    </source>
</evidence>
<sequence>MWHSSDIAEQLPLQLLSLGFSWRQEDLALRQVGLHELPCHTLHLGDWSAYFTKSRNGRPVLICGGYRYNQNKESNTPSAWWRCGKARICGCKASVTTYDTPVFTMTRFGKPAIQMGKYRFNRNNRSNGARSLWVCGRVSSGCRATITTFNDIIIKEKKEHNH</sequence>
<evidence type="ECO:0000256" key="2">
    <source>
        <dbReference type="ARBA" id="ARBA00022771"/>
    </source>
</evidence>
<dbReference type="EMBL" id="LR824015">
    <property type="protein sequence ID" value="CAD0200277.1"/>
    <property type="molecule type" value="Genomic_DNA"/>
</dbReference>
<evidence type="ECO:0000256" key="3">
    <source>
        <dbReference type="ARBA" id="ARBA00022833"/>
    </source>
</evidence>
<evidence type="ECO:0000313" key="6">
    <source>
        <dbReference type="Proteomes" id="UP001154114"/>
    </source>
</evidence>
<dbReference type="OrthoDB" id="6159439at2759"/>
<dbReference type="AlphaFoldDB" id="A0A9N8KST3"/>
<dbReference type="GO" id="GO:0008270">
    <property type="term" value="F:zinc ion binding"/>
    <property type="evidence" value="ECO:0007669"/>
    <property type="project" value="UniProtKB-KW"/>
</dbReference>
<reference evidence="5" key="1">
    <citation type="submission" date="2021-12" db="EMBL/GenBank/DDBJ databases">
        <authorList>
            <person name="King R."/>
        </authorList>
    </citation>
    <scope>NUCLEOTIDE SEQUENCE</scope>
</reference>
<dbReference type="InterPro" id="IPR007588">
    <property type="entry name" value="Znf_FLYWCH"/>
</dbReference>
<organism evidence="5 6">
    <name type="scientific">Chrysodeixis includens</name>
    <name type="common">Soybean looper</name>
    <name type="synonym">Pseudoplusia includens</name>
    <dbReference type="NCBI Taxonomy" id="689277"/>
    <lineage>
        <taxon>Eukaryota</taxon>
        <taxon>Metazoa</taxon>
        <taxon>Ecdysozoa</taxon>
        <taxon>Arthropoda</taxon>
        <taxon>Hexapoda</taxon>
        <taxon>Insecta</taxon>
        <taxon>Pterygota</taxon>
        <taxon>Neoptera</taxon>
        <taxon>Endopterygota</taxon>
        <taxon>Lepidoptera</taxon>
        <taxon>Glossata</taxon>
        <taxon>Ditrysia</taxon>
        <taxon>Noctuoidea</taxon>
        <taxon>Noctuidae</taxon>
        <taxon>Plusiinae</taxon>
        <taxon>Chrysodeixis</taxon>
    </lineage>
</organism>
<evidence type="ECO:0000313" key="5">
    <source>
        <dbReference type="EMBL" id="CAD0200277.1"/>
    </source>
</evidence>
<accession>A0A9N8KST3</accession>
<proteinExistence type="predicted"/>
<dbReference type="Gene3D" id="2.20.25.240">
    <property type="match status" value="1"/>
</dbReference>
<name>A0A9N8KST3_CHRIL</name>
<dbReference type="Proteomes" id="UP001154114">
    <property type="component" value="Chromosome 12"/>
</dbReference>
<keyword evidence="6" id="KW-1185">Reference proteome</keyword>
<keyword evidence="1" id="KW-0479">Metal-binding</keyword>